<keyword evidence="6" id="KW-0653">Protein transport</keyword>
<evidence type="ECO:0000256" key="3">
    <source>
        <dbReference type="ARBA" id="ARBA00009466"/>
    </source>
</evidence>
<dbReference type="SUPFAM" id="SSF48371">
    <property type="entry name" value="ARM repeat"/>
    <property type="match status" value="1"/>
</dbReference>
<dbReference type="InterPro" id="IPR044189">
    <property type="entry name" value="XPO4/7-like"/>
</dbReference>
<keyword evidence="7" id="KW-0539">Nucleus</keyword>
<dbReference type="PANTHER" id="PTHR12596:SF2">
    <property type="entry name" value="EXPORTIN-7 ISOFORM X1"/>
    <property type="match status" value="1"/>
</dbReference>
<evidence type="ECO:0000256" key="6">
    <source>
        <dbReference type="ARBA" id="ARBA00022927"/>
    </source>
</evidence>
<dbReference type="PANTHER" id="PTHR12596">
    <property type="entry name" value="EXPORTIN 4,7-RELATED"/>
    <property type="match status" value="1"/>
</dbReference>
<name>A0A0L7M2K3_PLAF4</name>
<accession>A0A0L7M2K3</accession>
<evidence type="ECO:0000313" key="9">
    <source>
        <dbReference type="Proteomes" id="UP000054282"/>
    </source>
</evidence>
<dbReference type="GO" id="GO:0006611">
    <property type="term" value="P:protein export from nucleus"/>
    <property type="evidence" value="ECO:0007669"/>
    <property type="project" value="TreeGrafter"/>
</dbReference>
<dbReference type="GO" id="GO:0005737">
    <property type="term" value="C:cytoplasm"/>
    <property type="evidence" value="ECO:0007669"/>
    <property type="project" value="UniProtKB-SubCell"/>
</dbReference>
<dbReference type="Gene3D" id="1.25.10.10">
    <property type="entry name" value="Leucine-rich Repeat Variant"/>
    <property type="match status" value="1"/>
</dbReference>
<evidence type="ECO:0000256" key="2">
    <source>
        <dbReference type="ARBA" id="ARBA00004496"/>
    </source>
</evidence>
<protein>
    <submittedName>
        <fullName evidence="8">Uncharacterized protein</fullName>
    </submittedName>
</protein>
<evidence type="ECO:0000256" key="4">
    <source>
        <dbReference type="ARBA" id="ARBA00022448"/>
    </source>
</evidence>
<evidence type="ECO:0000256" key="5">
    <source>
        <dbReference type="ARBA" id="ARBA00022490"/>
    </source>
</evidence>
<reference evidence="9" key="1">
    <citation type="submission" date="2006-09" db="EMBL/GenBank/DDBJ databases">
        <title>Annotation of Plasmodium falciparum Dd2.</title>
        <authorList>
            <consortium name="The Broad Institute Genome Sequencing Platform"/>
            <person name="Volkman S.K."/>
            <person name="Neafsey D.E."/>
            <person name="Dash A.P."/>
            <person name="Chitnis C.E."/>
            <person name="Hartl D.L."/>
            <person name="Young S.K."/>
            <person name="Zeng Q."/>
            <person name="Koehrsen M."/>
            <person name="Alvarado L."/>
            <person name="Berlin A."/>
            <person name="Borenstein D."/>
            <person name="Chapman S.B."/>
            <person name="Chen Z."/>
            <person name="Engels R."/>
            <person name="Freedman E."/>
            <person name="Gellesch M."/>
            <person name="Goldberg J."/>
            <person name="Griggs A."/>
            <person name="Gujja S."/>
            <person name="Heilman E.R."/>
            <person name="Heiman D.I."/>
            <person name="Howarth C."/>
            <person name="Jen D."/>
            <person name="Larson L."/>
            <person name="Mehta T."/>
            <person name="Neiman D."/>
            <person name="Park D."/>
            <person name="Pearson M."/>
            <person name="Roberts A."/>
            <person name="Saif S."/>
            <person name="Shea T."/>
            <person name="Shenoy N."/>
            <person name="Sisk P."/>
            <person name="Stolte C."/>
            <person name="Sykes S."/>
            <person name="Walk T."/>
            <person name="White J."/>
            <person name="Yandava C."/>
            <person name="Haas B."/>
            <person name="Henn M.R."/>
            <person name="Nusbaum C."/>
            <person name="Birren B."/>
        </authorList>
    </citation>
    <scope>NUCLEOTIDE SEQUENCE [LARGE SCALE GENOMIC DNA]</scope>
</reference>
<organism evidence="8 9">
    <name type="scientific">Plasmodium falciparum (isolate Dd2)</name>
    <dbReference type="NCBI Taxonomy" id="57267"/>
    <lineage>
        <taxon>Eukaryota</taxon>
        <taxon>Sar</taxon>
        <taxon>Alveolata</taxon>
        <taxon>Apicomplexa</taxon>
        <taxon>Aconoidasida</taxon>
        <taxon>Haemosporida</taxon>
        <taxon>Plasmodiidae</taxon>
        <taxon>Plasmodium</taxon>
        <taxon>Plasmodium (Laverania)</taxon>
    </lineage>
</organism>
<dbReference type="InterPro" id="IPR011989">
    <property type="entry name" value="ARM-like"/>
</dbReference>
<dbReference type="GO" id="GO:0005643">
    <property type="term" value="C:nuclear pore"/>
    <property type="evidence" value="ECO:0007669"/>
    <property type="project" value="TreeGrafter"/>
</dbReference>
<dbReference type="GO" id="GO:0005049">
    <property type="term" value="F:nuclear export signal receptor activity"/>
    <property type="evidence" value="ECO:0007669"/>
    <property type="project" value="InterPro"/>
</dbReference>
<dbReference type="KEGG" id="pfd:PFDG_02873"/>
<evidence type="ECO:0000256" key="1">
    <source>
        <dbReference type="ARBA" id="ARBA00004123"/>
    </source>
</evidence>
<dbReference type="EMBL" id="DS016435">
    <property type="protein sequence ID" value="KOB87048.1"/>
    <property type="molecule type" value="Genomic_DNA"/>
</dbReference>
<keyword evidence="4" id="KW-0813">Transport</keyword>
<gene>
    <name evidence="8" type="ORF">PFDG_02873</name>
</gene>
<evidence type="ECO:0000256" key="7">
    <source>
        <dbReference type="ARBA" id="ARBA00023242"/>
    </source>
</evidence>
<comment type="similarity">
    <text evidence="3">Belongs to the exportin family.</text>
</comment>
<evidence type="ECO:0000313" key="8">
    <source>
        <dbReference type="EMBL" id="KOB87048.1"/>
    </source>
</evidence>
<sequence>MCLVIPTNDLLSYIKHLKPYFSFLDLVTKNFFQRILNLEFQLIADIIHNVKEGLCSFDYTVSMTCCSILDNIVTYIFTNRKNSTEQGQIIKNFLESQPQALKEVLNLMFHLILGGDFGSTWSMSQPLLGLILLDAQGYFKIQEQLISQQSEEKKQKLRHSFCKLMDHIESNLAPNNRENFTRNLYTFAQEIRNILI</sequence>
<comment type="subcellular location">
    <subcellularLocation>
        <location evidence="2">Cytoplasm</location>
    </subcellularLocation>
    <subcellularLocation>
        <location evidence="1">Nucleus</location>
    </subcellularLocation>
</comment>
<dbReference type="InterPro" id="IPR016024">
    <property type="entry name" value="ARM-type_fold"/>
</dbReference>
<proteinExistence type="inferred from homology"/>
<dbReference type="Proteomes" id="UP000054282">
    <property type="component" value="Unassembled WGS sequence"/>
</dbReference>
<dbReference type="AlphaFoldDB" id="A0A0L7M2K3"/>
<reference evidence="9" key="2">
    <citation type="submission" date="2006-09" db="EMBL/GenBank/DDBJ databases">
        <title>The genome sequence of Plasmodium falciparum Dd2.</title>
        <authorList>
            <consortium name="The Broad Institute Genome Sequencing Platform"/>
            <person name="Birren B."/>
            <person name="Lander E."/>
            <person name="Galagan J."/>
            <person name="Nusbaum C."/>
            <person name="Devon K."/>
            <person name="Henn M."/>
            <person name="Jaffe D."/>
            <person name="Butler J."/>
            <person name="Alvarez P."/>
            <person name="Gnerre S."/>
            <person name="Grabherr M."/>
            <person name="Kleber M."/>
            <person name="Mauceli E."/>
            <person name="Brockman W."/>
            <person name="MacCallum I.A."/>
            <person name="Rounsley S."/>
            <person name="Young S."/>
            <person name="LaButti K."/>
            <person name="Pushparaj V."/>
            <person name="DeCaprio D."/>
            <person name="Crawford M."/>
            <person name="Koehrsen M."/>
            <person name="Engels R."/>
            <person name="Montgomery P."/>
            <person name="Pearson M."/>
            <person name="Howarth C."/>
            <person name="Larson L."/>
            <person name="Luoma S."/>
            <person name="White J."/>
            <person name="Kodira C."/>
            <person name="Zeng Q."/>
            <person name="O'Leary S."/>
            <person name="Yandava C."/>
            <person name="Alvarado L."/>
            <person name="Wirth D."/>
            <person name="Volkman S."/>
            <person name="Hartl D."/>
        </authorList>
    </citation>
    <scope>NUCLEOTIDE SEQUENCE [LARGE SCALE GENOMIC DNA]</scope>
</reference>
<keyword evidence="5" id="KW-0963">Cytoplasm</keyword>